<dbReference type="PANTHER" id="PTHR30273:SF2">
    <property type="entry name" value="PROTEIN FECR"/>
    <property type="match status" value="1"/>
</dbReference>
<dbReference type="EMBL" id="JAMFLZ010000004">
    <property type="protein sequence ID" value="MCL6295797.1"/>
    <property type="molecule type" value="Genomic_DNA"/>
</dbReference>
<protein>
    <submittedName>
        <fullName evidence="5">FecR domain-containing protein</fullName>
    </submittedName>
</protein>
<evidence type="ECO:0000259" key="3">
    <source>
        <dbReference type="Pfam" id="PF04773"/>
    </source>
</evidence>
<dbReference type="Gene3D" id="3.55.50.30">
    <property type="match status" value="1"/>
</dbReference>
<feature type="domain" description="Protein FecR C-terminal" evidence="4">
    <location>
        <begin position="331"/>
        <end position="401"/>
    </location>
</feature>
<dbReference type="InterPro" id="IPR006860">
    <property type="entry name" value="FecR"/>
</dbReference>
<comment type="caution">
    <text evidence="5">The sequence shown here is derived from an EMBL/GenBank/DDBJ whole genome shotgun (WGS) entry which is preliminary data.</text>
</comment>
<dbReference type="Pfam" id="PF16344">
    <property type="entry name" value="FecR_C"/>
    <property type="match status" value="1"/>
</dbReference>
<feature type="transmembrane region" description="Helical" evidence="2">
    <location>
        <begin position="93"/>
        <end position="110"/>
    </location>
</feature>
<proteinExistence type="predicted"/>
<keyword evidence="6" id="KW-1185">Reference proteome</keyword>
<dbReference type="Proteomes" id="UP001165381">
    <property type="component" value="Unassembled WGS sequence"/>
</dbReference>
<keyword evidence="1" id="KW-0175">Coiled coil</keyword>
<evidence type="ECO:0000313" key="5">
    <source>
        <dbReference type="EMBL" id="MCL6295797.1"/>
    </source>
</evidence>
<keyword evidence="2" id="KW-0472">Membrane</keyword>
<feature type="domain" description="FecR protein" evidence="3">
    <location>
        <begin position="193"/>
        <end position="284"/>
    </location>
</feature>
<dbReference type="RefSeq" id="WP_249973369.1">
    <property type="nucleotide sequence ID" value="NZ_JAMFLZ010000004.1"/>
</dbReference>
<accession>A0ABT0QFM9</accession>
<evidence type="ECO:0000256" key="1">
    <source>
        <dbReference type="SAM" id="Coils"/>
    </source>
</evidence>
<organism evidence="5 6">
    <name type="scientific">Jejuia spongiicola</name>
    <dbReference type="NCBI Taxonomy" id="2942207"/>
    <lineage>
        <taxon>Bacteria</taxon>
        <taxon>Pseudomonadati</taxon>
        <taxon>Bacteroidota</taxon>
        <taxon>Flavobacteriia</taxon>
        <taxon>Flavobacteriales</taxon>
        <taxon>Flavobacteriaceae</taxon>
        <taxon>Jejuia</taxon>
    </lineage>
</organism>
<gene>
    <name evidence="5" type="ORF">M3P09_12375</name>
</gene>
<feature type="coiled-coil region" evidence="1">
    <location>
        <begin position="367"/>
        <end position="394"/>
    </location>
</feature>
<dbReference type="PANTHER" id="PTHR30273">
    <property type="entry name" value="PERIPLASMIC SIGNAL SENSOR AND SIGMA FACTOR ACTIVATOR FECR-RELATED"/>
    <property type="match status" value="1"/>
</dbReference>
<dbReference type="Pfam" id="PF04773">
    <property type="entry name" value="FecR"/>
    <property type="match status" value="1"/>
</dbReference>
<dbReference type="InterPro" id="IPR032508">
    <property type="entry name" value="FecR_C"/>
</dbReference>
<reference evidence="5" key="1">
    <citation type="submission" date="2022-05" db="EMBL/GenBank/DDBJ databases">
        <authorList>
            <person name="Park J.-S."/>
        </authorList>
    </citation>
    <scope>NUCLEOTIDE SEQUENCE</scope>
    <source>
        <strain evidence="5">2012CJ34-3</strain>
    </source>
</reference>
<evidence type="ECO:0000256" key="2">
    <source>
        <dbReference type="SAM" id="Phobius"/>
    </source>
</evidence>
<keyword evidence="2" id="KW-1133">Transmembrane helix</keyword>
<dbReference type="InterPro" id="IPR012373">
    <property type="entry name" value="Ferrdict_sens_TM"/>
</dbReference>
<dbReference type="Gene3D" id="2.60.120.1440">
    <property type="match status" value="1"/>
</dbReference>
<keyword evidence="2" id="KW-0812">Transmembrane</keyword>
<name>A0ABT0QFM9_9FLAO</name>
<sequence>MEPYSRYLEDKCFIDWVFDPTPESNTFWESYIKSNPEEKEIVYALKKILLGLKTNDAIISNEEKQEVLEQILSKTNSAKTSKVKTLPGFIKRYYKYAAIFIVIITASIFINKNFVQNKKLPFSDINLTALDSITSTQLNLASGEQLLIKEAKSTIEYNDLGNIILNESDTINKNIAYSNSEKESLNTLIIPYGRHSKITLSDGTIVHLNAGTQFVFPEKFIGDKRTVFLSGEAFFEVTSNKEKPFIVKTIVEELLVEVLGTKFNVSAYPSDKEVLTVLTEGKVNVVEENILNDNKTVLKPGQLAAWNKDAESIKVKDVNTDNYTLWTQGLLYFESEPMANVIKKLERFYNIELTFDESTNKLYSTSISGKLDLNDNLKRTLENLEATAELNFEKINNRKYMIK</sequence>
<evidence type="ECO:0000259" key="4">
    <source>
        <dbReference type="Pfam" id="PF16344"/>
    </source>
</evidence>
<evidence type="ECO:0000313" key="6">
    <source>
        <dbReference type="Proteomes" id="UP001165381"/>
    </source>
</evidence>